<dbReference type="RefSeq" id="XP_004503232.1">
    <property type="nucleotide sequence ID" value="XM_004503175.3"/>
</dbReference>
<accession>A0A1S2YDH6</accession>
<reference evidence="3" key="2">
    <citation type="submission" date="2025-08" db="UniProtKB">
        <authorList>
            <consortium name="RefSeq"/>
        </authorList>
    </citation>
    <scope>IDENTIFICATION</scope>
    <source>
        <tissue evidence="3">Etiolated seedlings</tissue>
    </source>
</reference>
<dbReference type="InterPro" id="IPR023213">
    <property type="entry name" value="CAT-like_dom_sf"/>
</dbReference>
<evidence type="ECO:0000313" key="3">
    <source>
        <dbReference type="RefSeq" id="XP_004503232.1"/>
    </source>
</evidence>
<dbReference type="PANTHER" id="PTHR31896:SF35">
    <property type="entry name" value="HXXXD-TYPE ACYL-TRANSFERASE FAMILY PROTEIN"/>
    <property type="match status" value="1"/>
</dbReference>
<dbReference type="OrthoDB" id="1862401at2759"/>
<dbReference type="PaxDb" id="3827-XP_004503232.1"/>
<dbReference type="GO" id="GO:0016740">
    <property type="term" value="F:transferase activity"/>
    <property type="evidence" value="ECO:0007669"/>
    <property type="project" value="UniProtKB-KW"/>
</dbReference>
<evidence type="ECO:0000313" key="2">
    <source>
        <dbReference type="Proteomes" id="UP000087171"/>
    </source>
</evidence>
<name>A0A1S2YDH6_CICAR</name>
<dbReference type="PANTHER" id="PTHR31896">
    <property type="entry name" value="FAMILY REGULATORY PROTEIN, PUTATIVE (AFU_ORTHOLOGUE AFUA_3G14730)-RELATED"/>
    <property type="match status" value="1"/>
</dbReference>
<protein>
    <submittedName>
        <fullName evidence="3">Uncharacterized acetyltransferase At3g50280-like</fullName>
    </submittedName>
</protein>
<sequence length="478" mass="53281">MEEPGSNASSAVTVLSKCTVFPDRKSTLGDLKLTISDLTMLCWHYIQKGVLFITPSLPSQTLIPHLITSLSKTLSIFPPLSGRLVTDSNGYIYITCNDAGADFIHATATHFTLTDLLSSPDIHQAFEQFFPFHRKLNYDAHFSPILAVQVTYLPDGVFIGVAVCHAVTDGSTLWNFFNTFADISRGVTPLSRIPDFRRESILNSKVAVQLPEGGIELAFNPDEPLRERIFSFSREAIQKLKSRVNHHRTSPENADVAELISKLSDDTQLKTVTRNGSEMEDVSSFQSLCAMMWQCVTRARKLDGSETTTFRMAANIRNRLEPKLGEYYFGNAIQSIATCCKVYEVLNNDLTWCAEQLNKSVREYDSVVVRRVVENWEREPKCFKLGSQDGALLLMGSSHRFPMYDNDFGWGRPLAVRSGGANKFDGKISVYPGRKGGGSIDLEVALAPETMALLVTDSEFMLYATSHVSQIWKGILLC</sequence>
<dbReference type="eggNOG" id="ENOG502QT4F">
    <property type="taxonomic scope" value="Eukaryota"/>
</dbReference>
<reference evidence="2" key="1">
    <citation type="journal article" date="2013" name="Nat. Biotechnol.">
        <title>Draft genome sequence of chickpea (Cicer arietinum) provides a resource for trait improvement.</title>
        <authorList>
            <person name="Varshney R.K."/>
            <person name="Song C."/>
            <person name="Saxena R.K."/>
            <person name="Azam S."/>
            <person name="Yu S."/>
            <person name="Sharpe A.G."/>
            <person name="Cannon S."/>
            <person name="Baek J."/>
            <person name="Rosen B.D."/>
            <person name="Tar'an B."/>
            <person name="Millan T."/>
            <person name="Zhang X."/>
            <person name="Ramsay L.D."/>
            <person name="Iwata A."/>
            <person name="Wang Y."/>
            <person name="Nelson W."/>
            <person name="Farmer A.D."/>
            <person name="Gaur P.M."/>
            <person name="Soderlund C."/>
            <person name="Penmetsa R.V."/>
            <person name="Xu C."/>
            <person name="Bharti A.K."/>
            <person name="He W."/>
            <person name="Winter P."/>
            <person name="Zhao S."/>
            <person name="Hane J.K."/>
            <person name="Carrasquilla-Garcia N."/>
            <person name="Condie J.A."/>
            <person name="Upadhyaya H.D."/>
            <person name="Luo M.C."/>
            <person name="Thudi M."/>
            <person name="Gowda C.L."/>
            <person name="Singh N.P."/>
            <person name="Lichtenzveig J."/>
            <person name="Gali K.K."/>
            <person name="Rubio J."/>
            <person name="Nadarajan N."/>
            <person name="Dolezel J."/>
            <person name="Bansal K.C."/>
            <person name="Xu X."/>
            <person name="Edwards D."/>
            <person name="Zhang G."/>
            <person name="Kahl G."/>
            <person name="Gil J."/>
            <person name="Singh K.B."/>
            <person name="Datta S.K."/>
            <person name="Jackson S.A."/>
            <person name="Wang J."/>
            <person name="Cook D.R."/>
        </authorList>
    </citation>
    <scope>NUCLEOTIDE SEQUENCE [LARGE SCALE GENOMIC DNA]</scope>
    <source>
        <strain evidence="2">cv. CDC Frontier</strain>
    </source>
</reference>
<dbReference type="KEGG" id="cam:101510939"/>
<dbReference type="Gene3D" id="3.30.559.10">
    <property type="entry name" value="Chloramphenicol acetyltransferase-like domain"/>
    <property type="match status" value="2"/>
</dbReference>
<gene>
    <name evidence="3" type="primary">LOC101510939</name>
</gene>
<dbReference type="Proteomes" id="UP000087171">
    <property type="component" value="Chromosome Ca6"/>
</dbReference>
<dbReference type="InterPro" id="IPR051283">
    <property type="entry name" value="Sec_Metabolite_Acyltrans"/>
</dbReference>
<dbReference type="GeneID" id="101510939"/>
<organism evidence="2 3">
    <name type="scientific">Cicer arietinum</name>
    <name type="common">Chickpea</name>
    <name type="synonym">Garbanzo</name>
    <dbReference type="NCBI Taxonomy" id="3827"/>
    <lineage>
        <taxon>Eukaryota</taxon>
        <taxon>Viridiplantae</taxon>
        <taxon>Streptophyta</taxon>
        <taxon>Embryophyta</taxon>
        <taxon>Tracheophyta</taxon>
        <taxon>Spermatophyta</taxon>
        <taxon>Magnoliopsida</taxon>
        <taxon>eudicotyledons</taxon>
        <taxon>Gunneridae</taxon>
        <taxon>Pentapetalae</taxon>
        <taxon>rosids</taxon>
        <taxon>fabids</taxon>
        <taxon>Fabales</taxon>
        <taxon>Fabaceae</taxon>
        <taxon>Papilionoideae</taxon>
        <taxon>50 kb inversion clade</taxon>
        <taxon>NPAAA clade</taxon>
        <taxon>Hologalegina</taxon>
        <taxon>IRL clade</taxon>
        <taxon>Cicereae</taxon>
        <taxon>Cicer</taxon>
    </lineage>
</organism>
<keyword evidence="1" id="KW-0808">Transferase</keyword>
<dbReference type="AlphaFoldDB" id="A0A1S2YDH6"/>
<proteinExistence type="predicted"/>
<keyword evidence="2" id="KW-1185">Reference proteome</keyword>
<dbReference type="Pfam" id="PF02458">
    <property type="entry name" value="Transferase"/>
    <property type="match status" value="1"/>
</dbReference>
<evidence type="ECO:0000256" key="1">
    <source>
        <dbReference type="ARBA" id="ARBA00022679"/>
    </source>
</evidence>